<feature type="repeat" description="PPR" evidence="3">
    <location>
        <begin position="169"/>
        <end position="199"/>
    </location>
</feature>
<dbReference type="GO" id="GO:0009451">
    <property type="term" value="P:RNA modification"/>
    <property type="evidence" value="ECO:0007669"/>
    <property type="project" value="InterPro"/>
</dbReference>
<reference evidence="4 5" key="1">
    <citation type="journal article" date="2020" name="Nat. Food">
        <title>A phased Vanilla planifolia genome enables genetic improvement of flavour and production.</title>
        <authorList>
            <person name="Hasing T."/>
            <person name="Tang H."/>
            <person name="Brym M."/>
            <person name="Khazi F."/>
            <person name="Huang T."/>
            <person name="Chambers A.H."/>
        </authorList>
    </citation>
    <scope>NUCLEOTIDE SEQUENCE [LARGE SCALE GENOMIC DNA]</scope>
    <source>
        <tissue evidence="4">Leaf</tissue>
    </source>
</reference>
<keyword evidence="2" id="KW-0677">Repeat</keyword>
<proteinExistence type="inferred from homology"/>
<comment type="similarity">
    <text evidence="1">Belongs to the PPR family. PCMP-H subfamily.</text>
</comment>
<dbReference type="Proteomes" id="UP000639772">
    <property type="component" value="Chromosome 1"/>
</dbReference>
<dbReference type="EMBL" id="JADCNM010000001">
    <property type="protein sequence ID" value="KAG0503299.1"/>
    <property type="molecule type" value="Genomic_DNA"/>
</dbReference>
<dbReference type="InterPro" id="IPR046848">
    <property type="entry name" value="E_motif"/>
</dbReference>
<feature type="repeat" description="PPR" evidence="3">
    <location>
        <begin position="241"/>
        <end position="271"/>
    </location>
</feature>
<dbReference type="Pfam" id="PF13041">
    <property type="entry name" value="PPR_2"/>
    <property type="match status" value="2"/>
</dbReference>
<dbReference type="Pfam" id="PF01535">
    <property type="entry name" value="PPR"/>
    <property type="match status" value="3"/>
</dbReference>
<evidence type="ECO:0000256" key="2">
    <source>
        <dbReference type="ARBA" id="ARBA00022737"/>
    </source>
</evidence>
<dbReference type="PANTHER" id="PTHR47926">
    <property type="entry name" value="PENTATRICOPEPTIDE REPEAT-CONTAINING PROTEIN"/>
    <property type="match status" value="1"/>
</dbReference>
<dbReference type="PANTHER" id="PTHR47926:SF391">
    <property type="entry name" value="TETRATRICOPEPTIDE-LIKE HELICAL DOMAIN SUPERFAMILY"/>
    <property type="match status" value="1"/>
</dbReference>
<gene>
    <name evidence="4" type="ORF">HPP92_003371</name>
</gene>
<dbReference type="OrthoDB" id="185373at2759"/>
<dbReference type="FunFam" id="1.25.40.10:FF:000345">
    <property type="entry name" value="Pentatricopeptide repeat-containing protein"/>
    <property type="match status" value="1"/>
</dbReference>
<dbReference type="InterPro" id="IPR011990">
    <property type="entry name" value="TPR-like_helical_dom_sf"/>
</dbReference>
<feature type="repeat" description="PPR" evidence="3">
    <location>
        <begin position="65"/>
        <end position="99"/>
    </location>
</feature>
<dbReference type="Pfam" id="PF20431">
    <property type="entry name" value="E_motif"/>
    <property type="match status" value="1"/>
</dbReference>
<dbReference type="FunFam" id="1.25.40.10:FF:000333">
    <property type="entry name" value="Pentatricopeptide repeat-containing protein"/>
    <property type="match status" value="1"/>
</dbReference>
<evidence type="ECO:0000313" key="5">
    <source>
        <dbReference type="Proteomes" id="UP000639772"/>
    </source>
</evidence>
<evidence type="ECO:0000313" key="4">
    <source>
        <dbReference type="EMBL" id="KAG0503299.1"/>
    </source>
</evidence>
<comment type="caution">
    <text evidence="4">The sequence shown here is derived from an EMBL/GenBank/DDBJ whole genome shotgun (WGS) entry which is preliminary data.</text>
</comment>
<evidence type="ECO:0000256" key="3">
    <source>
        <dbReference type="PROSITE-ProRule" id="PRU00708"/>
    </source>
</evidence>
<dbReference type="InterPro" id="IPR002885">
    <property type="entry name" value="PPR_rpt"/>
</dbReference>
<feature type="repeat" description="PPR" evidence="3">
    <location>
        <begin position="138"/>
        <end position="168"/>
    </location>
</feature>
<dbReference type="GO" id="GO:0003723">
    <property type="term" value="F:RNA binding"/>
    <property type="evidence" value="ECO:0007669"/>
    <property type="project" value="InterPro"/>
</dbReference>
<sequence length="380" mass="41175">MPDVVAWSSMISGLAGCGQLEDARRLFDKMPSKDLISWNVMITGYCKQGQMGSARDLFNRVPSRDTVSWNAMISGYVRSGNPTRAMELFDEMLQEGQRPDEVTVLCLISACADSGSIDVGCRIHFALRAASAAGSSPSVVLGNALIDMYAKCGSIEGAIGVFQEMRETDVSTWNSIIGGLALHGDAKKAVKLFEKMRRIVGVRPDGITFMSVLVACSHSGMVDDGRAYFSLMRDGYGMKPNVKHYGCMVDMLGRAGRLKEAFRLAEEMSSSYPLEPNAVVWRALLGACRIHGNLEMGELVNSKLLCMASDASVSGNYVLLSNIYASTGDWDSVEKMRALMDDTGVMKEAGCALFVKEDGGGKANKTELLKRISKLIVVPP</sequence>
<dbReference type="PROSITE" id="PS51375">
    <property type="entry name" value="PPR"/>
    <property type="match status" value="5"/>
</dbReference>
<dbReference type="Gene3D" id="1.25.40.10">
    <property type="entry name" value="Tetratricopeptide repeat domain"/>
    <property type="match status" value="4"/>
</dbReference>
<accession>A0A835S336</accession>
<dbReference type="AlphaFoldDB" id="A0A835S336"/>
<organism evidence="4 5">
    <name type="scientific">Vanilla planifolia</name>
    <name type="common">Vanilla</name>
    <dbReference type="NCBI Taxonomy" id="51239"/>
    <lineage>
        <taxon>Eukaryota</taxon>
        <taxon>Viridiplantae</taxon>
        <taxon>Streptophyta</taxon>
        <taxon>Embryophyta</taxon>
        <taxon>Tracheophyta</taxon>
        <taxon>Spermatophyta</taxon>
        <taxon>Magnoliopsida</taxon>
        <taxon>Liliopsida</taxon>
        <taxon>Asparagales</taxon>
        <taxon>Orchidaceae</taxon>
        <taxon>Vanilloideae</taxon>
        <taxon>Vanilleae</taxon>
        <taxon>Vanilla</taxon>
    </lineage>
</organism>
<dbReference type="Pfam" id="PF12854">
    <property type="entry name" value="PPR_1"/>
    <property type="match status" value="1"/>
</dbReference>
<dbReference type="InterPro" id="IPR046960">
    <property type="entry name" value="PPR_At4g14850-like_plant"/>
</dbReference>
<name>A0A835S336_VANPL</name>
<protein>
    <recommendedName>
        <fullName evidence="6">Pentatricopeptide repeat-containing protein</fullName>
    </recommendedName>
</protein>
<dbReference type="NCBIfam" id="TIGR00756">
    <property type="entry name" value="PPR"/>
    <property type="match status" value="7"/>
</dbReference>
<feature type="repeat" description="PPR" evidence="3">
    <location>
        <begin position="3"/>
        <end position="37"/>
    </location>
</feature>
<evidence type="ECO:0000256" key="1">
    <source>
        <dbReference type="ARBA" id="ARBA00006643"/>
    </source>
</evidence>
<evidence type="ECO:0008006" key="6">
    <source>
        <dbReference type="Google" id="ProtNLM"/>
    </source>
</evidence>